<sequence>MDSDKASFIDSRLFKHIALALLLHQDPKITSVYVNTMSSICPTGKVLGELERIKMLFGDAVEMRILGNKDLNRPLTQLASILSSEVSKGNLAVVSKNIRHNLNDILNTVNII</sequence>
<comment type="caution">
    <text evidence="1">The sequence shown here is derived from an EMBL/GenBank/DDBJ whole genome shotgun (WGS) entry which is preliminary data.</text>
</comment>
<organism evidence="1 2">
    <name type="scientific">Hesseltinella vesiculosa</name>
    <dbReference type="NCBI Taxonomy" id="101127"/>
    <lineage>
        <taxon>Eukaryota</taxon>
        <taxon>Fungi</taxon>
        <taxon>Fungi incertae sedis</taxon>
        <taxon>Mucoromycota</taxon>
        <taxon>Mucoromycotina</taxon>
        <taxon>Mucoromycetes</taxon>
        <taxon>Mucorales</taxon>
        <taxon>Cunninghamellaceae</taxon>
        <taxon>Hesseltinella</taxon>
    </lineage>
</organism>
<reference evidence="1 2" key="1">
    <citation type="submission" date="2016-07" db="EMBL/GenBank/DDBJ databases">
        <title>Pervasive Adenine N6-methylation of Active Genes in Fungi.</title>
        <authorList>
            <consortium name="DOE Joint Genome Institute"/>
            <person name="Mondo S.J."/>
            <person name="Dannebaum R.O."/>
            <person name="Kuo R.C."/>
            <person name="Labutti K."/>
            <person name="Haridas S."/>
            <person name="Kuo A."/>
            <person name="Salamov A."/>
            <person name="Ahrendt S.R."/>
            <person name="Lipzen A."/>
            <person name="Sullivan W."/>
            <person name="Andreopoulos W.B."/>
            <person name="Clum A."/>
            <person name="Lindquist E."/>
            <person name="Daum C."/>
            <person name="Ramamoorthy G.K."/>
            <person name="Gryganskyi A."/>
            <person name="Culley D."/>
            <person name="Magnuson J.K."/>
            <person name="James T.Y."/>
            <person name="O'Malley M.A."/>
            <person name="Stajich J.E."/>
            <person name="Spatafora J.W."/>
            <person name="Visel A."/>
            <person name="Grigoriev I.V."/>
        </authorList>
    </citation>
    <scope>NUCLEOTIDE SEQUENCE [LARGE SCALE GENOMIC DNA]</scope>
    <source>
        <strain evidence="1 2">NRRL 3301</strain>
    </source>
</reference>
<proteinExistence type="predicted"/>
<gene>
    <name evidence="1" type="ORF">DM01DRAFT_1011148</name>
</gene>
<protein>
    <submittedName>
        <fullName evidence="1">Uncharacterized protein</fullName>
    </submittedName>
</protein>
<name>A0A1X2GY93_9FUNG</name>
<dbReference type="EMBL" id="MCGT01000001">
    <property type="protein sequence ID" value="ORX63060.1"/>
    <property type="molecule type" value="Genomic_DNA"/>
</dbReference>
<dbReference type="Proteomes" id="UP000242146">
    <property type="component" value="Unassembled WGS sequence"/>
</dbReference>
<dbReference type="AlphaFoldDB" id="A0A1X2GY93"/>
<dbReference type="OrthoDB" id="2250876at2759"/>
<evidence type="ECO:0000313" key="1">
    <source>
        <dbReference type="EMBL" id="ORX63060.1"/>
    </source>
</evidence>
<accession>A0A1X2GY93</accession>
<keyword evidence="2" id="KW-1185">Reference proteome</keyword>
<evidence type="ECO:0000313" key="2">
    <source>
        <dbReference type="Proteomes" id="UP000242146"/>
    </source>
</evidence>